<accession>A0A251VD71</accession>
<protein>
    <submittedName>
        <fullName evidence="5">Uncharacterized protein</fullName>
    </submittedName>
</protein>
<dbReference type="EMBL" id="CM007891">
    <property type="protein sequence ID" value="OTG33209.1"/>
    <property type="molecule type" value="Genomic_DNA"/>
</dbReference>
<dbReference type="Gramene" id="mRNA:HanXRQr2_Chr02g0047371">
    <property type="protein sequence ID" value="CDS:HanXRQr2_Chr02g0047371.1"/>
    <property type="gene ID" value="HanXRQr2_Chr02g0047371"/>
</dbReference>
<reference evidence="1" key="3">
    <citation type="submission" date="2020-06" db="EMBL/GenBank/DDBJ databases">
        <title>Helianthus annuus Genome sequencing and assembly Release 2.</title>
        <authorList>
            <person name="Gouzy J."/>
            <person name="Langlade N."/>
            <person name="Munos S."/>
        </authorList>
    </citation>
    <scope>NUCLEOTIDE SEQUENCE</scope>
    <source>
        <tissue evidence="1">Leaves</tissue>
    </source>
</reference>
<keyword evidence="6" id="KW-1185">Reference proteome</keyword>
<evidence type="ECO:0000313" key="3">
    <source>
        <dbReference type="EMBL" id="KAF5816945.1"/>
    </source>
</evidence>
<dbReference type="EMBL" id="MNCJ02000317">
    <property type="protein sequence ID" value="KAF5816945.1"/>
    <property type="molecule type" value="Genomic_DNA"/>
</dbReference>
<dbReference type="EMBL" id="MNCJ02000324">
    <property type="protein sequence ID" value="KAF5791556.1"/>
    <property type="molecule type" value="Genomic_DNA"/>
</dbReference>
<reference evidence="5" key="2">
    <citation type="submission" date="2017-02" db="EMBL/GenBank/DDBJ databases">
        <title>Sunflower complete genome.</title>
        <authorList>
            <person name="Langlade N."/>
            <person name="Munos S."/>
        </authorList>
    </citation>
    <scope>NUCLEOTIDE SEQUENCE [LARGE SCALE GENOMIC DNA]</scope>
    <source>
        <tissue evidence="5">Leaves</tissue>
    </source>
</reference>
<dbReference type="Gramene" id="mRNA:HanXRQr2_Chr11g0476461">
    <property type="protein sequence ID" value="CDS:HanXRQr2_Chr11g0476461.1"/>
    <property type="gene ID" value="HanXRQr2_Chr11g0476461"/>
</dbReference>
<dbReference type="Gramene" id="mRNA:HanXRQr2_Chr09g0396121">
    <property type="protein sequence ID" value="CDS:HanXRQr2_Chr09g0396121.1"/>
    <property type="gene ID" value="HanXRQr2_Chr09g0396121"/>
</dbReference>
<evidence type="ECO:0000313" key="4">
    <source>
        <dbReference type="EMBL" id="OTG14983.1"/>
    </source>
</evidence>
<proteinExistence type="predicted"/>
<evidence type="ECO:0000313" key="1">
    <source>
        <dbReference type="EMBL" id="KAF5780835.1"/>
    </source>
</evidence>
<gene>
    <name evidence="5" type="ORF">HannXRQ_Chr02g0032181</name>
    <name evidence="4" type="ORF">HannXRQ_Chr09g0255391</name>
    <name evidence="3" type="ORF">HanXRQr2_Chr02g0047371</name>
    <name evidence="2" type="ORF">HanXRQr2_Chr09g0396121</name>
    <name evidence="1" type="ORF">HanXRQr2_Chr11g0476461</name>
</gene>
<dbReference type="AlphaFoldDB" id="A0A251VD71"/>
<evidence type="ECO:0000313" key="6">
    <source>
        <dbReference type="Proteomes" id="UP000215914"/>
    </source>
</evidence>
<dbReference type="STRING" id="4232.A0A251VD71"/>
<name>A0A251VD71_HELAN</name>
<organism evidence="5 6">
    <name type="scientific">Helianthus annuus</name>
    <name type="common">Common sunflower</name>
    <dbReference type="NCBI Taxonomy" id="4232"/>
    <lineage>
        <taxon>Eukaryota</taxon>
        <taxon>Viridiplantae</taxon>
        <taxon>Streptophyta</taxon>
        <taxon>Embryophyta</taxon>
        <taxon>Tracheophyta</taxon>
        <taxon>Spermatophyta</taxon>
        <taxon>Magnoliopsida</taxon>
        <taxon>eudicotyledons</taxon>
        <taxon>Gunneridae</taxon>
        <taxon>Pentapetalae</taxon>
        <taxon>asterids</taxon>
        <taxon>campanulids</taxon>
        <taxon>Asterales</taxon>
        <taxon>Asteraceae</taxon>
        <taxon>Asteroideae</taxon>
        <taxon>Heliantheae alliance</taxon>
        <taxon>Heliantheae</taxon>
        <taxon>Helianthus</taxon>
    </lineage>
</organism>
<sequence length="88" mass="9209">MSSSSGFSGDETAPFFSVSSALLPPLSSPVWGLHMGLLRVTTKSGVGVASLGVMRSGLVMLVLGMKRSRSGDKCLIQICWSGVVFVDM</sequence>
<reference evidence="1 6" key="1">
    <citation type="journal article" date="2017" name="Nature">
        <title>The sunflower genome provides insights into oil metabolism, flowering and Asterid evolution.</title>
        <authorList>
            <person name="Badouin H."/>
            <person name="Gouzy J."/>
            <person name="Grassa C.J."/>
            <person name="Murat F."/>
            <person name="Staton S.E."/>
            <person name="Cottret L."/>
            <person name="Lelandais-Briere C."/>
            <person name="Owens G.L."/>
            <person name="Carrere S."/>
            <person name="Mayjonade B."/>
            <person name="Legrand L."/>
            <person name="Gill N."/>
            <person name="Kane N.C."/>
            <person name="Bowers J.E."/>
            <person name="Hubner S."/>
            <person name="Bellec A."/>
            <person name="Berard A."/>
            <person name="Berges H."/>
            <person name="Blanchet N."/>
            <person name="Boniface M.C."/>
            <person name="Brunel D."/>
            <person name="Catrice O."/>
            <person name="Chaidir N."/>
            <person name="Claudel C."/>
            <person name="Donnadieu C."/>
            <person name="Faraut T."/>
            <person name="Fievet G."/>
            <person name="Helmstetter N."/>
            <person name="King M."/>
            <person name="Knapp S.J."/>
            <person name="Lai Z."/>
            <person name="Le Paslier M.C."/>
            <person name="Lippi Y."/>
            <person name="Lorenzon L."/>
            <person name="Mandel J.R."/>
            <person name="Marage G."/>
            <person name="Marchand G."/>
            <person name="Marquand E."/>
            <person name="Bret-Mestries E."/>
            <person name="Morien E."/>
            <person name="Nambeesan S."/>
            <person name="Nguyen T."/>
            <person name="Pegot-Espagnet P."/>
            <person name="Pouilly N."/>
            <person name="Raftis F."/>
            <person name="Sallet E."/>
            <person name="Schiex T."/>
            <person name="Thomas J."/>
            <person name="Vandecasteele C."/>
            <person name="Vares D."/>
            <person name="Vear F."/>
            <person name="Vautrin S."/>
            <person name="Crespi M."/>
            <person name="Mangin B."/>
            <person name="Burke J.M."/>
            <person name="Salse J."/>
            <person name="Munos S."/>
            <person name="Vincourt P."/>
            <person name="Rieseberg L.H."/>
            <person name="Langlade N.B."/>
        </authorList>
    </citation>
    <scope>NUCLEOTIDE SEQUENCE [LARGE SCALE GENOMIC DNA]</scope>
    <source>
        <strain evidence="6">cv. SF193</strain>
        <tissue evidence="1">Leaves</tissue>
    </source>
</reference>
<dbReference type="Proteomes" id="UP000215914">
    <property type="component" value="Chromosome 9"/>
</dbReference>
<dbReference type="Proteomes" id="UP000215914">
    <property type="component" value="Chromosome 2"/>
</dbReference>
<dbReference type="EMBL" id="CM007898">
    <property type="protein sequence ID" value="OTG14983.1"/>
    <property type="molecule type" value="Genomic_DNA"/>
</dbReference>
<evidence type="ECO:0000313" key="2">
    <source>
        <dbReference type="EMBL" id="KAF5791556.1"/>
    </source>
</evidence>
<evidence type="ECO:0000313" key="5">
    <source>
        <dbReference type="EMBL" id="OTG33209.1"/>
    </source>
</evidence>
<dbReference type="EMBL" id="MNCJ02000326">
    <property type="protein sequence ID" value="KAF5780835.1"/>
    <property type="molecule type" value="Genomic_DNA"/>
</dbReference>